<evidence type="ECO:0000313" key="3">
    <source>
        <dbReference type="Proteomes" id="UP000490980"/>
    </source>
</evidence>
<comment type="caution">
    <text evidence="2">The sequence shown here is derived from an EMBL/GenBank/DDBJ whole genome shotgun (WGS) entry which is preliminary data.</text>
</comment>
<dbReference type="RefSeq" id="WP_166950900.1">
    <property type="nucleotide sequence ID" value="NZ_JAARLZ010000011.1"/>
</dbReference>
<dbReference type="Proteomes" id="UP000490980">
    <property type="component" value="Unassembled WGS sequence"/>
</dbReference>
<dbReference type="EMBL" id="JAARLZ010000011">
    <property type="protein sequence ID" value="NII08289.1"/>
    <property type="molecule type" value="Genomic_DNA"/>
</dbReference>
<reference evidence="2 3" key="1">
    <citation type="submission" date="2020-03" db="EMBL/GenBank/DDBJ databases">
        <authorList>
            <person name="Lai Q."/>
        </authorList>
    </citation>
    <scope>NUCLEOTIDE SEQUENCE [LARGE SCALE GENOMIC DNA]</scope>
    <source>
        <strain evidence="2 3">CCUG 25036</strain>
    </source>
</reference>
<accession>A0A7X5UDG6</accession>
<organism evidence="2 3">
    <name type="scientific">Luteibacter anthropi</name>
    <dbReference type="NCBI Taxonomy" id="564369"/>
    <lineage>
        <taxon>Bacteria</taxon>
        <taxon>Pseudomonadati</taxon>
        <taxon>Pseudomonadota</taxon>
        <taxon>Gammaproteobacteria</taxon>
        <taxon>Lysobacterales</taxon>
        <taxon>Rhodanobacteraceae</taxon>
        <taxon>Luteibacter</taxon>
    </lineage>
</organism>
<gene>
    <name evidence="2" type="ORF">HBF25_18035</name>
</gene>
<keyword evidence="3" id="KW-1185">Reference proteome</keyword>
<dbReference type="AlphaFoldDB" id="A0A7X5UDG6"/>
<evidence type="ECO:0000313" key="2">
    <source>
        <dbReference type="EMBL" id="NII08289.1"/>
    </source>
</evidence>
<name>A0A7X5UDG6_9GAMM</name>
<evidence type="ECO:0000256" key="1">
    <source>
        <dbReference type="SAM" id="MobiDB-lite"/>
    </source>
</evidence>
<protein>
    <submittedName>
        <fullName evidence="2">Uncharacterized protein</fullName>
    </submittedName>
</protein>
<sequence length="573" mass="60947">MPLDLPLDHTPSAYVASQKQTVLQSDAENVAAAAWLDLRQDGAFKRFCRDYDSDPDSLTAHPDGSFSLQSPVPHGMLVTFFRPFGINGQLAVPFSEMADAFRWRPSLDVLLRHTYALNRDVGRDDIGVSRINGVEAMDMLLRAGPVATDAGARASAFKFLDVFSALYRGDEEQASPPVTLATFSHRFQADANLRYLAGWITSQPADTLPPRAALKAVGKLARMVQQAYVADLPLSTDESTQTREYFIDYVRRRVAPAAVADHIRVAPGTIDFAADVLYWTASDEARMRPLPLWPVQVPVPPETPYPFVDSRAPTPASVDNPAPIAPARSRVNDTEHGIRHEGREHADVVSSWPMVAKVTTFGGGVVVLSASVSTGLTAVQKAAVVSVGNAASLAGVSVLAIVAPGVGHTLGVVGTSGLLYASIADYLASAGVAPALAKSAAIVEVSGVYILVGVGLGDSTDALLALARNPGWREALRLSATILATIGTMSAGAPAADKADTFNVDDARYGFFSEHPDLSDRLGYSGNGVVLVSQGVLQTTDDTVSRRDGERSFWDIFLSSYDPSGTPRGTLSQ</sequence>
<proteinExistence type="predicted"/>
<feature type="region of interest" description="Disordered" evidence="1">
    <location>
        <begin position="313"/>
        <end position="333"/>
    </location>
</feature>